<evidence type="ECO:0000256" key="2">
    <source>
        <dbReference type="ARBA" id="ARBA00023125"/>
    </source>
</evidence>
<dbReference type="PANTHER" id="PTHR19303:SF71">
    <property type="entry name" value="ZINC FINGER PHD-TYPE DOMAIN-CONTAINING PROTEIN"/>
    <property type="match status" value="1"/>
</dbReference>
<evidence type="ECO:0000256" key="1">
    <source>
        <dbReference type="ARBA" id="ARBA00004123"/>
    </source>
</evidence>
<protein>
    <recommendedName>
        <fullName evidence="5">HTH CENPB-type domain-containing protein</fullName>
    </recommendedName>
</protein>
<evidence type="ECO:0000256" key="4">
    <source>
        <dbReference type="SAM" id="MobiDB-lite"/>
    </source>
</evidence>
<dbReference type="GO" id="GO:0003677">
    <property type="term" value="F:DNA binding"/>
    <property type="evidence" value="ECO:0007669"/>
    <property type="project" value="UniProtKB-KW"/>
</dbReference>
<keyword evidence="2" id="KW-0238">DNA-binding</keyword>
<dbReference type="OrthoDB" id="6279276at2759"/>
<comment type="caution">
    <text evidence="6">The sequence shown here is derived from an EMBL/GenBank/DDBJ whole genome shotgun (WGS) entry which is preliminary data.</text>
</comment>
<name>A0A8S0YWV8_ARCPL</name>
<dbReference type="AlphaFoldDB" id="A0A8S0YWV8"/>
<dbReference type="Proteomes" id="UP000494256">
    <property type="component" value="Unassembled WGS sequence"/>
</dbReference>
<dbReference type="PANTHER" id="PTHR19303">
    <property type="entry name" value="TRANSPOSON"/>
    <property type="match status" value="1"/>
</dbReference>
<evidence type="ECO:0000313" key="7">
    <source>
        <dbReference type="Proteomes" id="UP000494256"/>
    </source>
</evidence>
<dbReference type="Gene3D" id="1.10.10.60">
    <property type="entry name" value="Homeodomain-like"/>
    <property type="match status" value="1"/>
</dbReference>
<organism evidence="6 7">
    <name type="scientific">Arctia plantaginis</name>
    <name type="common">Wood tiger moth</name>
    <name type="synonym">Phalaena plantaginis</name>
    <dbReference type="NCBI Taxonomy" id="874455"/>
    <lineage>
        <taxon>Eukaryota</taxon>
        <taxon>Metazoa</taxon>
        <taxon>Ecdysozoa</taxon>
        <taxon>Arthropoda</taxon>
        <taxon>Hexapoda</taxon>
        <taxon>Insecta</taxon>
        <taxon>Pterygota</taxon>
        <taxon>Neoptera</taxon>
        <taxon>Endopterygota</taxon>
        <taxon>Lepidoptera</taxon>
        <taxon>Glossata</taxon>
        <taxon>Ditrysia</taxon>
        <taxon>Noctuoidea</taxon>
        <taxon>Erebidae</taxon>
        <taxon>Arctiinae</taxon>
        <taxon>Arctia</taxon>
    </lineage>
</organism>
<gene>
    <name evidence="6" type="ORF">APLA_LOCUS1719</name>
</gene>
<dbReference type="GO" id="GO:0005634">
    <property type="term" value="C:nucleus"/>
    <property type="evidence" value="ECO:0007669"/>
    <property type="project" value="UniProtKB-SubCell"/>
</dbReference>
<dbReference type="InterPro" id="IPR009057">
    <property type="entry name" value="Homeodomain-like_sf"/>
</dbReference>
<dbReference type="InterPro" id="IPR007889">
    <property type="entry name" value="HTH_Psq"/>
</dbReference>
<dbReference type="InterPro" id="IPR004875">
    <property type="entry name" value="DDE_SF_endonuclease_dom"/>
</dbReference>
<feature type="domain" description="HTH CENPB-type" evidence="5">
    <location>
        <begin position="62"/>
        <end position="139"/>
    </location>
</feature>
<feature type="compositionally biased region" description="Basic and acidic residues" evidence="4">
    <location>
        <begin position="311"/>
        <end position="326"/>
    </location>
</feature>
<evidence type="ECO:0000313" key="6">
    <source>
        <dbReference type="EMBL" id="CAB3224118.1"/>
    </source>
</evidence>
<feature type="compositionally biased region" description="Basic residues" evidence="4">
    <location>
        <begin position="443"/>
        <end position="453"/>
    </location>
</feature>
<feature type="region of interest" description="Disordered" evidence="4">
    <location>
        <begin position="388"/>
        <end position="463"/>
    </location>
</feature>
<evidence type="ECO:0000256" key="3">
    <source>
        <dbReference type="ARBA" id="ARBA00023242"/>
    </source>
</evidence>
<feature type="region of interest" description="Disordered" evidence="4">
    <location>
        <begin position="309"/>
        <end position="333"/>
    </location>
</feature>
<feature type="compositionally biased region" description="Basic and acidic residues" evidence="4">
    <location>
        <begin position="429"/>
        <end position="442"/>
    </location>
</feature>
<dbReference type="InterPro" id="IPR050863">
    <property type="entry name" value="CenT-Element_Derived"/>
</dbReference>
<dbReference type="EMBL" id="CADEBD010000171">
    <property type="protein sequence ID" value="CAB3224118.1"/>
    <property type="molecule type" value="Genomic_DNA"/>
</dbReference>
<dbReference type="SUPFAM" id="SSF46689">
    <property type="entry name" value="Homeodomain-like"/>
    <property type="match status" value="1"/>
</dbReference>
<proteinExistence type="predicted"/>
<feature type="compositionally biased region" description="Basic and acidic residues" evidence="4">
    <location>
        <begin position="406"/>
        <end position="420"/>
    </location>
</feature>
<dbReference type="InterPro" id="IPR006600">
    <property type="entry name" value="HTH_CenpB_DNA-bd_dom"/>
</dbReference>
<dbReference type="Pfam" id="PF05225">
    <property type="entry name" value="HTH_psq"/>
    <property type="match status" value="1"/>
</dbReference>
<dbReference type="Pfam" id="PF03184">
    <property type="entry name" value="DDE_1"/>
    <property type="match status" value="1"/>
</dbReference>
<evidence type="ECO:0000259" key="5">
    <source>
        <dbReference type="PROSITE" id="PS51253"/>
    </source>
</evidence>
<dbReference type="PROSITE" id="PS51253">
    <property type="entry name" value="HTH_CENPB"/>
    <property type="match status" value="1"/>
</dbReference>
<keyword evidence="3" id="KW-0539">Nucleus</keyword>
<sequence length="463" mass="52376">MPRKYVRKVGAIPRGEWTEDALREAFEEIRQNKYGLNEISRRYGIPARTLKRRFTKQDTTKLTLGKHPVLDFDNEKRLVAHIQKLEAAGFPVTRDTVRSLAFQFTEKLGINHDFNKETGKAGPHWLKSFLERQPTLSVRQAEDGHSSHTNSVEMFETAEENGKILFCLPSHSTQALQPLDRSFFKPFKTFYAAETRNWMLTNKEKKINRLIAGRLIGNAWIRATTPSNAISGFRSCGIYPYNPAAIPESFFAISDLSSSNQLRDEPQDILPENTFQLPGPSCSNQLLPESNCNKVSGLAETQNSTLTNVDQTHDNCGSHDTTREDSPSLLSQSHCLQPNEEGVKQTPSKFLQECSPVPKILIPLYKRGKQSAAVLNSKENIANKKIKGKATPNIPCKSSKVKRPRKMTEKRPRVASKETDSSATNDSDEFFKENESHVDVKQKNMKRAKKLKIKERNETSSLM</sequence>
<reference evidence="6 7" key="1">
    <citation type="submission" date="2020-04" db="EMBL/GenBank/DDBJ databases">
        <authorList>
            <person name="Wallbank WR R."/>
            <person name="Pardo Diaz C."/>
            <person name="Kozak K."/>
            <person name="Martin S."/>
            <person name="Jiggins C."/>
            <person name="Moest M."/>
            <person name="Warren A I."/>
            <person name="Byers J.R.P. K."/>
            <person name="Montejo-Kovacevich G."/>
            <person name="Yen C E."/>
        </authorList>
    </citation>
    <scope>NUCLEOTIDE SEQUENCE [LARGE SCALE GENOMIC DNA]</scope>
</reference>
<feature type="compositionally biased region" description="Basic and acidic residues" evidence="4">
    <location>
        <begin position="454"/>
        <end position="463"/>
    </location>
</feature>
<accession>A0A8S0YWV8</accession>
<comment type="subcellular location">
    <subcellularLocation>
        <location evidence="1">Nucleus</location>
    </subcellularLocation>
</comment>